<dbReference type="Proteomes" id="UP000239001">
    <property type="component" value="Unassembled WGS sequence"/>
</dbReference>
<proteinExistence type="predicted"/>
<reference evidence="2 3" key="2">
    <citation type="submission" date="2018-03" db="EMBL/GenBank/DDBJ databases">
        <authorList>
            <person name="Keele B.F."/>
        </authorList>
    </citation>
    <scope>NUCLEOTIDE SEQUENCE [LARGE SCALE GENOMIC DNA]</scope>
    <source>
        <strain evidence="2 3">CCALA 016</strain>
    </source>
</reference>
<feature type="coiled-coil region" evidence="1">
    <location>
        <begin position="1"/>
        <end position="77"/>
    </location>
</feature>
<evidence type="ECO:0000256" key="1">
    <source>
        <dbReference type="SAM" id="Coils"/>
    </source>
</evidence>
<sequence>MNQLRRQLANAVERIKILELDLEPDGRISEAFSALEEHMDSRFDQMDSRFDRIENRLERMEHQFNRLQGKMEVMLESITGLGDLPEDET</sequence>
<evidence type="ECO:0000313" key="3">
    <source>
        <dbReference type="Proteomes" id="UP000239001"/>
    </source>
</evidence>
<dbReference type="Gene3D" id="3.90.20.10">
    <property type="match status" value="1"/>
</dbReference>
<dbReference type="AlphaFoldDB" id="A0A2T1M2X7"/>
<dbReference type="OrthoDB" id="428084at2"/>
<protein>
    <recommendedName>
        <fullName evidence="4">DUF4164 domain-containing protein</fullName>
    </recommendedName>
</protein>
<reference evidence="2 3" key="1">
    <citation type="submission" date="2018-03" db="EMBL/GenBank/DDBJ databases">
        <title>The ancient ancestry and fast evolution of plastids.</title>
        <authorList>
            <person name="Moore K.R."/>
            <person name="Magnabosco C."/>
            <person name="Momper L."/>
            <person name="Gold D.A."/>
            <person name="Bosak T."/>
            <person name="Fournier G.P."/>
        </authorList>
    </citation>
    <scope>NUCLEOTIDE SEQUENCE [LARGE SCALE GENOMIC DNA]</scope>
    <source>
        <strain evidence="2 3">CCALA 016</strain>
    </source>
</reference>
<keyword evidence="1" id="KW-0175">Coiled coil</keyword>
<keyword evidence="3" id="KW-1185">Reference proteome</keyword>
<evidence type="ECO:0008006" key="4">
    <source>
        <dbReference type="Google" id="ProtNLM"/>
    </source>
</evidence>
<accession>A0A2T1M2X7</accession>
<organism evidence="2 3">
    <name type="scientific">Aphanothece hegewaldii CCALA 016</name>
    <dbReference type="NCBI Taxonomy" id="2107694"/>
    <lineage>
        <taxon>Bacteria</taxon>
        <taxon>Bacillati</taxon>
        <taxon>Cyanobacteriota</taxon>
        <taxon>Cyanophyceae</taxon>
        <taxon>Oscillatoriophycideae</taxon>
        <taxon>Chroococcales</taxon>
        <taxon>Aphanothecaceae</taxon>
        <taxon>Aphanothece</taxon>
    </lineage>
</organism>
<comment type="caution">
    <text evidence="2">The sequence shown here is derived from an EMBL/GenBank/DDBJ whole genome shotgun (WGS) entry which is preliminary data.</text>
</comment>
<gene>
    <name evidence="2" type="ORF">C7H19_01975</name>
</gene>
<name>A0A2T1M2X7_9CHRO</name>
<dbReference type="EMBL" id="PXOH01000002">
    <property type="protein sequence ID" value="PSF39106.1"/>
    <property type="molecule type" value="Genomic_DNA"/>
</dbReference>
<evidence type="ECO:0000313" key="2">
    <source>
        <dbReference type="EMBL" id="PSF39106.1"/>
    </source>
</evidence>